<proteinExistence type="predicted"/>
<evidence type="ECO:0000313" key="1">
    <source>
        <dbReference type="EMBL" id="CCB85053.1"/>
    </source>
</evidence>
<sequence length="36" mass="4284">MFLSQKLNGNEPIEDFRFFSEKMPSINEQDNSLETF</sequence>
<dbReference type="AlphaFoldDB" id="F8KUY8"/>
<gene>
    <name evidence="1" type="ordered locus">PUV_01030</name>
</gene>
<reference key="1">
    <citation type="journal article" date="2011" name="Mol. Biol. Evol.">
        <title>Unity in variety -- the pan-genome of the Chlamydiae.</title>
        <authorList>
            <person name="Collingro A."/>
            <person name="Tischler P."/>
            <person name="Weinmaier T."/>
            <person name="Penz T."/>
            <person name="Heinz E."/>
            <person name="Brunham R.C."/>
            <person name="Read T.D."/>
            <person name="Bavoil P.M."/>
            <person name="Sachse K."/>
            <person name="Kahane S."/>
            <person name="Friedman M.G."/>
            <person name="Rattei T."/>
            <person name="Myers G.S.A."/>
            <person name="Horn M."/>
        </authorList>
    </citation>
    <scope>NUCLEOTIDE SEQUENCE</scope>
    <source>
        <strain>UV7</strain>
    </source>
</reference>
<evidence type="ECO:0000313" key="2">
    <source>
        <dbReference type="Proteomes" id="UP000000495"/>
    </source>
</evidence>
<name>F8KUY8_PARAV</name>
<organism evidence="1 2">
    <name type="scientific">Parachlamydia acanthamoebae (strain UV7)</name>
    <dbReference type="NCBI Taxonomy" id="765952"/>
    <lineage>
        <taxon>Bacteria</taxon>
        <taxon>Pseudomonadati</taxon>
        <taxon>Chlamydiota</taxon>
        <taxon>Chlamydiia</taxon>
        <taxon>Parachlamydiales</taxon>
        <taxon>Parachlamydiaceae</taxon>
        <taxon>Parachlamydia</taxon>
    </lineage>
</organism>
<dbReference type="HOGENOM" id="CLU_3357515_0_0_0"/>
<dbReference type="KEGG" id="puv:PUV_01030"/>
<dbReference type="Proteomes" id="UP000000495">
    <property type="component" value="Chromosome"/>
</dbReference>
<reference evidence="1 2" key="2">
    <citation type="journal article" date="2011" name="Mol. Biol. Evol.">
        <title>Unity in variety--the pan-genome of the Chlamydiae.</title>
        <authorList>
            <person name="Collingro A."/>
            <person name="Tischler P."/>
            <person name="Weinmaier T."/>
            <person name="Penz T."/>
            <person name="Heinz E."/>
            <person name="Brunham R.C."/>
            <person name="Read T.D."/>
            <person name="Bavoil P.M."/>
            <person name="Sachse K."/>
            <person name="Kahane S."/>
            <person name="Friedman M.G."/>
            <person name="Rattei T."/>
            <person name="Myers G.S."/>
            <person name="Horn M."/>
        </authorList>
    </citation>
    <scope>NUCLEOTIDE SEQUENCE [LARGE SCALE GENOMIC DNA]</scope>
    <source>
        <strain evidence="2">UV7</strain>
    </source>
</reference>
<protein>
    <submittedName>
        <fullName evidence="1">Uncharacterized protein</fullName>
    </submittedName>
</protein>
<dbReference type="EMBL" id="FR872580">
    <property type="protein sequence ID" value="CCB85053.1"/>
    <property type="molecule type" value="Genomic_DNA"/>
</dbReference>
<keyword evidence="2" id="KW-1185">Reference proteome</keyword>
<feature type="unsure residue" description="D or N" evidence="1">
    <location>
        <position position="30"/>
    </location>
</feature>
<accession>F8KUY8</accession>